<protein>
    <submittedName>
        <fullName evidence="1">Uncharacterized protein</fullName>
    </submittedName>
</protein>
<dbReference type="AlphaFoldDB" id="A0A1W1ICS2"/>
<organism evidence="1 2">
    <name type="scientific">Trichococcus pasteurii</name>
    <dbReference type="NCBI Taxonomy" id="43064"/>
    <lineage>
        <taxon>Bacteria</taxon>
        <taxon>Bacillati</taxon>
        <taxon>Bacillota</taxon>
        <taxon>Bacilli</taxon>
        <taxon>Lactobacillales</taxon>
        <taxon>Carnobacteriaceae</taxon>
        <taxon>Trichococcus</taxon>
    </lineage>
</organism>
<proteinExistence type="predicted"/>
<reference evidence="2" key="1">
    <citation type="submission" date="2016-04" db="EMBL/GenBank/DDBJ databases">
        <authorList>
            <person name="Strepis N."/>
        </authorList>
    </citation>
    <scope>NUCLEOTIDE SEQUENCE [LARGE SCALE GENOMIC DNA]</scope>
</reference>
<accession>A0A1W1ICS2</accession>
<dbReference type="STRING" id="43064.SAMN04488086_10342"/>
<dbReference type="Proteomes" id="UP000195985">
    <property type="component" value="Unassembled WGS sequence"/>
</dbReference>
<keyword evidence="2" id="KW-1185">Reference proteome</keyword>
<evidence type="ECO:0000313" key="1">
    <source>
        <dbReference type="EMBL" id="SLM50867.1"/>
    </source>
</evidence>
<sequence>MKPNKALLNRLTKEKATRKSMIGKTDKQKVIEILQGLDDSDAFVLLTAGKENRLVTNISDRNYYYGVLMNGMLSVPKEGEI</sequence>
<dbReference type="EMBL" id="FWEY01000001">
    <property type="protein sequence ID" value="SLM50867.1"/>
    <property type="molecule type" value="Genomic_DNA"/>
</dbReference>
<dbReference type="RefSeq" id="WP_086941737.1">
    <property type="nucleotide sequence ID" value="NZ_FONM01000003.1"/>
</dbReference>
<evidence type="ECO:0000313" key="2">
    <source>
        <dbReference type="Proteomes" id="UP000195985"/>
    </source>
</evidence>
<gene>
    <name evidence="1" type="ORF">TPAS_539</name>
</gene>
<name>A0A1W1ICS2_9LACT</name>